<evidence type="ECO:0000313" key="4">
    <source>
        <dbReference type="RefSeq" id="XP_071933212.1"/>
    </source>
</evidence>
<evidence type="ECO:0000313" key="5">
    <source>
        <dbReference type="RefSeq" id="XP_071933213.1"/>
    </source>
</evidence>
<reference evidence="3 4" key="2">
    <citation type="submission" date="2025-05" db="UniProtKB">
        <authorList>
            <consortium name="RefSeq"/>
        </authorList>
    </citation>
    <scope>IDENTIFICATION</scope>
    <source>
        <tissue evidence="2 3">Leaves</tissue>
    </source>
</reference>
<dbReference type="OrthoDB" id="1938246at2759"/>
<gene>
    <name evidence="5" type="primary">LOC140035751</name>
    <name evidence="2" type="synonym">LOC113724449</name>
    <name evidence="3" type="synonym">LOC140035748</name>
    <name evidence="4" type="synonym">LOC140035750</name>
</gene>
<dbReference type="PANTHER" id="PTHR33116">
    <property type="entry name" value="REVERSE TRANSCRIPTASE ZINC-BINDING DOMAIN-CONTAINING PROTEIN-RELATED-RELATED"/>
    <property type="match status" value="1"/>
</dbReference>
<organism evidence="1 5">
    <name type="scientific">Coffea arabica</name>
    <name type="common">Arabian coffee</name>
    <dbReference type="NCBI Taxonomy" id="13443"/>
    <lineage>
        <taxon>Eukaryota</taxon>
        <taxon>Viridiplantae</taxon>
        <taxon>Streptophyta</taxon>
        <taxon>Embryophyta</taxon>
        <taxon>Tracheophyta</taxon>
        <taxon>Spermatophyta</taxon>
        <taxon>Magnoliopsida</taxon>
        <taxon>eudicotyledons</taxon>
        <taxon>Gunneridae</taxon>
        <taxon>Pentapetalae</taxon>
        <taxon>asterids</taxon>
        <taxon>lamiids</taxon>
        <taxon>Gentianales</taxon>
        <taxon>Rubiaceae</taxon>
        <taxon>Ixoroideae</taxon>
        <taxon>Gardenieae complex</taxon>
        <taxon>Bertiereae - Coffeeae clade</taxon>
        <taxon>Coffeeae</taxon>
        <taxon>Coffea</taxon>
    </lineage>
</organism>
<name>A0A6P6VDG5_COFAR</name>
<dbReference type="Proteomes" id="UP001652660">
    <property type="component" value="Chromosome 2c"/>
</dbReference>
<evidence type="ECO:0000313" key="2">
    <source>
        <dbReference type="RefSeq" id="XP_027103152.1"/>
    </source>
</evidence>
<accession>A0A6P6VDG5</accession>
<dbReference type="GeneID" id="140035751"/>
<dbReference type="RefSeq" id="XP_027103152.1">
    <property type="nucleotide sequence ID" value="XM_027247351.1"/>
</dbReference>
<reference evidence="1" key="1">
    <citation type="journal article" date="2025" name="Foods">
        <title>Unveiling the Microbial Signatures of Arabica Coffee Cherries: Insights into Ripeness Specific Diversity, Functional Traits, and Implications for Quality and Safety.</title>
        <authorList>
            <consortium name="RefSeq"/>
            <person name="Tenea G.N."/>
            <person name="Cifuentes V."/>
            <person name="Reyes P."/>
            <person name="Cevallos-Vallejos M."/>
        </authorList>
    </citation>
    <scope>NUCLEOTIDE SEQUENCE [LARGE SCALE GENOMIC DNA]</scope>
</reference>
<dbReference type="RefSeq" id="XP_071933212.1">
    <property type="nucleotide sequence ID" value="XM_072077111.1"/>
</dbReference>
<sequence length="152" mass="17406">MAIGKSKNQAFGYVKSKISNKLQGWKQKLLSSGGKGVLIKVVIMAIPNYTMSCFKLPKSLCKDISSRIAKYWWENGEKENKVYWPTWKKLIEVKGKGGIGFRDLEALNIALLAKQIWRFIIAPNLLVSKVIKSKYMRDHWMDKKPPNSASWT</sequence>
<evidence type="ECO:0000313" key="3">
    <source>
        <dbReference type="RefSeq" id="XP_071933210.1"/>
    </source>
</evidence>
<evidence type="ECO:0000313" key="1">
    <source>
        <dbReference type="Proteomes" id="UP001652660"/>
    </source>
</evidence>
<dbReference type="PANTHER" id="PTHR33116:SF86">
    <property type="entry name" value="REVERSE TRANSCRIPTASE DOMAIN-CONTAINING PROTEIN"/>
    <property type="match status" value="1"/>
</dbReference>
<dbReference type="RefSeq" id="XP_071933213.1">
    <property type="nucleotide sequence ID" value="XM_072077112.1"/>
</dbReference>
<dbReference type="AlphaFoldDB" id="A0A6P6VDG5"/>
<dbReference type="RefSeq" id="XP_071933210.1">
    <property type="nucleotide sequence ID" value="XM_072077109.1"/>
</dbReference>
<protein>
    <submittedName>
        <fullName evidence="3 4">Uncharacterized mitochondrial protein AtMg00310-like</fullName>
    </submittedName>
    <submittedName>
        <fullName evidence="2">Uncharacterized protein LOC113724449</fullName>
    </submittedName>
</protein>
<proteinExistence type="predicted"/>
<keyword evidence="1" id="KW-1185">Reference proteome</keyword>